<gene>
    <name evidence="4" type="ORF">AYBTSS11_LOCUS20</name>
</gene>
<evidence type="ECO:0000313" key="4">
    <source>
        <dbReference type="EMBL" id="CAJ1779007.1"/>
    </source>
</evidence>
<evidence type="ECO:0000256" key="1">
    <source>
        <dbReference type="ARBA" id="ARBA00005440"/>
    </source>
</evidence>
<dbReference type="PANTHER" id="PTHR33107:SF81">
    <property type="entry name" value="TRYPSIN INHIBITOR A"/>
    <property type="match status" value="1"/>
</dbReference>
<dbReference type="SUPFAM" id="SSF50386">
    <property type="entry name" value="STI-like"/>
    <property type="match status" value="1"/>
</dbReference>
<dbReference type="InterPro" id="IPR011065">
    <property type="entry name" value="Kunitz_inhibitor_STI-like_sf"/>
</dbReference>
<comment type="similarity">
    <text evidence="1">Belongs to the protease inhibitor I3 (leguminous Kunitz-type inhibitor) family.</text>
</comment>
<proteinExistence type="inferred from homology"/>
<dbReference type="Proteomes" id="UP001189624">
    <property type="component" value="Chromosome 1"/>
</dbReference>
<name>A0AA86V829_9FABA</name>
<organism evidence="4 5">
    <name type="scientific">Sphenostylis stenocarpa</name>
    <dbReference type="NCBI Taxonomy" id="92480"/>
    <lineage>
        <taxon>Eukaryota</taxon>
        <taxon>Viridiplantae</taxon>
        <taxon>Streptophyta</taxon>
        <taxon>Embryophyta</taxon>
        <taxon>Tracheophyta</taxon>
        <taxon>Spermatophyta</taxon>
        <taxon>Magnoliopsida</taxon>
        <taxon>eudicotyledons</taxon>
        <taxon>Gunneridae</taxon>
        <taxon>Pentapetalae</taxon>
        <taxon>rosids</taxon>
        <taxon>fabids</taxon>
        <taxon>Fabales</taxon>
        <taxon>Fabaceae</taxon>
        <taxon>Papilionoideae</taxon>
        <taxon>50 kb inversion clade</taxon>
        <taxon>NPAAA clade</taxon>
        <taxon>indigoferoid/millettioid clade</taxon>
        <taxon>Phaseoleae</taxon>
        <taxon>Sphenostylis</taxon>
    </lineage>
</organism>
<keyword evidence="2" id="KW-1015">Disulfide bond</keyword>
<dbReference type="PRINTS" id="PR00291">
    <property type="entry name" value="KUNITZINHBTR"/>
</dbReference>
<dbReference type="PANTHER" id="PTHR33107">
    <property type="entry name" value="KUNITZ TRYPSIN INHIBITOR 2"/>
    <property type="match status" value="1"/>
</dbReference>
<sequence length="204" mass="22149">MKSTTLFSLFLLSAFATYLPSTTVGFVLDTDGNPVRNGGIYHIIPVIITGNGGGPEFAATGNETCPLTVAQNPSPFSNGQPVQISSLVKLLYVSEGLNLYLRFTFVLPCAPTPSIWTVVKGLGKRHPVKLTGYDNTIPGWFRIEKVPVEIGGYNLLFCPNRGGCGYVGIDNKRRFVVTKTEESRLWIRFKRLSQASTATATATA</sequence>
<dbReference type="GO" id="GO:0004866">
    <property type="term" value="F:endopeptidase inhibitor activity"/>
    <property type="evidence" value="ECO:0007669"/>
    <property type="project" value="InterPro"/>
</dbReference>
<feature type="signal peptide" evidence="3">
    <location>
        <begin position="1"/>
        <end position="25"/>
    </location>
</feature>
<dbReference type="SMART" id="SM00452">
    <property type="entry name" value="STI"/>
    <property type="match status" value="1"/>
</dbReference>
<feature type="chain" id="PRO_5041732095" description="Kunitz inhibitor ST1-like" evidence="3">
    <location>
        <begin position="26"/>
        <end position="204"/>
    </location>
</feature>
<dbReference type="AlphaFoldDB" id="A0AA86V829"/>
<evidence type="ECO:0008006" key="6">
    <source>
        <dbReference type="Google" id="ProtNLM"/>
    </source>
</evidence>
<evidence type="ECO:0000313" key="5">
    <source>
        <dbReference type="Proteomes" id="UP001189624"/>
    </source>
</evidence>
<evidence type="ECO:0000256" key="3">
    <source>
        <dbReference type="SAM" id="SignalP"/>
    </source>
</evidence>
<keyword evidence="5" id="KW-1185">Reference proteome</keyword>
<dbReference type="Gramene" id="rna-AYBTSS11_LOCUS20">
    <property type="protein sequence ID" value="CAJ1779007.1"/>
    <property type="gene ID" value="gene-AYBTSS11_LOCUS20"/>
</dbReference>
<dbReference type="EMBL" id="OY731398">
    <property type="protein sequence ID" value="CAJ1779007.1"/>
    <property type="molecule type" value="Genomic_DNA"/>
</dbReference>
<dbReference type="Pfam" id="PF00197">
    <property type="entry name" value="Kunitz_legume"/>
    <property type="match status" value="1"/>
</dbReference>
<reference evidence="4" key="1">
    <citation type="submission" date="2023-10" db="EMBL/GenBank/DDBJ databases">
        <authorList>
            <person name="Domelevo Entfellner J.-B."/>
        </authorList>
    </citation>
    <scope>NUCLEOTIDE SEQUENCE</scope>
</reference>
<dbReference type="Gene3D" id="2.80.10.50">
    <property type="match status" value="1"/>
</dbReference>
<accession>A0AA86V829</accession>
<protein>
    <recommendedName>
        <fullName evidence="6">Kunitz inhibitor ST1-like</fullName>
    </recommendedName>
</protein>
<keyword evidence="3" id="KW-0732">Signal</keyword>
<evidence type="ECO:0000256" key="2">
    <source>
        <dbReference type="ARBA" id="ARBA00023157"/>
    </source>
</evidence>
<dbReference type="InterPro" id="IPR002160">
    <property type="entry name" value="Prot_inh_Kunz-lg"/>
</dbReference>
<dbReference type="PROSITE" id="PS00283">
    <property type="entry name" value="SOYBEAN_KUNITZ"/>
    <property type="match status" value="1"/>
</dbReference>